<dbReference type="AlphaFoldDB" id="F4PXC0"/>
<dbReference type="RefSeq" id="XP_004357724.1">
    <property type="nucleotide sequence ID" value="XM_004357667.1"/>
</dbReference>
<dbReference type="PROSITE" id="PS50908">
    <property type="entry name" value="RWD"/>
    <property type="match status" value="1"/>
</dbReference>
<dbReference type="Gene3D" id="3.10.110.10">
    <property type="entry name" value="Ubiquitin Conjugating Enzyme"/>
    <property type="match status" value="1"/>
</dbReference>
<accession>F4PXC0</accession>
<dbReference type="Pfam" id="PF16543">
    <property type="entry name" value="DFRP_C"/>
    <property type="match status" value="1"/>
</dbReference>
<dbReference type="GeneID" id="14871531"/>
<name>F4PXC0_CACFS</name>
<dbReference type="SUPFAM" id="SSF54495">
    <property type="entry name" value="UBC-like"/>
    <property type="match status" value="1"/>
</dbReference>
<proteinExistence type="predicted"/>
<gene>
    <name evidence="2" type="ORF">DFA_00007</name>
</gene>
<dbReference type="InterPro" id="IPR032378">
    <property type="entry name" value="ZC3H15/TMA46_C"/>
</dbReference>
<dbReference type="CDD" id="cd23823">
    <property type="entry name" value="RWD_GCN2"/>
    <property type="match status" value="1"/>
</dbReference>
<dbReference type="SMART" id="SM00591">
    <property type="entry name" value="RWD"/>
    <property type="match status" value="1"/>
</dbReference>
<evidence type="ECO:0000313" key="2">
    <source>
        <dbReference type="EMBL" id="EGG19430.1"/>
    </source>
</evidence>
<dbReference type="STRING" id="1054147.F4PXC0"/>
<dbReference type="Pfam" id="PF05773">
    <property type="entry name" value="RWD"/>
    <property type="match status" value="1"/>
</dbReference>
<keyword evidence="3" id="KW-1185">Reference proteome</keyword>
<protein>
    <recommendedName>
        <fullName evidence="1">RWD domain-containing protein</fullName>
    </recommendedName>
</protein>
<dbReference type="InterPro" id="IPR006575">
    <property type="entry name" value="RWD_dom"/>
</dbReference>
<dbReference type="InterPro" id="IPR040213">
    <property type="entry name" value="GIR2-like"/>
</dbReference>
<dbReference type="OMA" id="QWDEHKK"/>
<dbReference type="InterPro" id="IPR016135">
    <property type="entry name" value="UBQ-conjugating_enzyme/RWD"/>
</dbReference>
<sequence>MSEERLMEIEALGAIYMDAFKELIPNPGGEDNFVGIDLDIKFTPDYPNEAPIIDLIATIGLTKDSIKDLKSDIENLAKENIGTSMIFILAGTIKEWLDNNNIDPNQVIEEEEEEEEEAPQEEEKVFDGTPVTVESFMEWRKKFFAETQPFAKKEQPKHTGKLTGRQLFETDSTLILSDSKFAEEGEEVSSISASTVKPKLEQVAAQVDWALFDDDNMEDLDDQDDE</sequence>
<reference evidence="3" key="1">
    <citation type="journal article" date="2011" name="Genome Res.">
        <title>Phylogeny-wide analysis of social amoeba genomes highlights ancient origins for complex intercellular communication.</title>
        <authorList>
            <person name="Heidel A.J."/>
            <person name="Lawal H.M."/>
            <person name="Felder M."/>
            <person name="Schilde C."/>
            <person name="Helps N.R."/>
            <person name="Tunggal B."/>
            <person name="Rivero F."/>
            <person name="John U."/>
            <person name="Schleicher M."/>
            <person name="Eichinger L."/>
            <person name="Platzer M."/>
            <person name="Noegel A.A."/>
            <person name="Schaap P."/>
            <person name="Gloeckner G."/>
        </authorList>
    </citation>
    <scope>NUCLEOTIDE SEQUENCE [LARGE SCALE GENOMIC DNA]</scope>
    <source>
        <strain evidence="3">SH3</strain>
    </source>
</reference>
<feature type="domain" description="RWD" evidence="1">
    <location>
        <begin position="7"/>
        <end position="100"/>
    </location>
</feature>
<dbReference type="Proteomes" id="UP000007797">
    <property type="component" value="Unassembled WGS sequence"/>
</dbReference>
<dbReference type="PANTHER" id="PTHR12292">
    <property type="entry name" value="RWD DOMAIN-CONTAINING PROTEIN"/>
    <property type="match status" value="1"/>
</dbReference>
<dbReference type="OrthoDB" id="277175at2759"/>
<evidence type="ECO:0000259" key="1">
    <source>
        <dbReference type="PROSITE" id="PS50908"/>
    </source>
</evidence>
<evidence type="ECO:0000313" key="3">
    <source>
        <dbReference type="Proteomes" id="UP000007797"/>
    </source>
</evidence>
<dbReference type="KEGG" id="dfa:DFA_00007"/>
<dbReference type="EMBL" id="GL883014">
    <property type="protein sequence ID" value="EGG19430.1"/>
    <property type="molecule type" value="Genomic_DNA"/>
</dbReference>
<organism evidence="2 3">
    <name type="scientific">Cavenderia fasciculata</name>
    <name type="common">Slime mold</name>
    <name type="synonym">Dictyostelium fasciculatum</name>
    <dbReference type="NCBI Taxonomy" id="261658"/>
    <lineage>
        <taxon>Eukaryota</taxon>
        <taxon>Amoebozoa</taxon>
        <taxon>Evosea</taxon>
        <taxon>Eumycetozoa</taxon>
        <taxon>Dictyostelia</taxon>
        <taxon>Acytosteliales</taxon>
        <taxon>Cavenderiaceae</taxon>
        <taxon>Cavenderia</taxon>
    </lineage>
</organism>